<proteinExistence type="predicted"/>
<dbReference type="InterPro" id="IPR036873">
    <property type="entry name" value="Rhodanese-like_dom_sf"/>
</dbReference>
<gene>
    <name evidence="3" type="primary">yibN</name>
</gene>
<sequence>MSKLIQFINNNIILSISWIILASMLLFFFIQKKINSINSVSNNKAISLINKNNAIVIDLRDKKDYINGHIINSLNINFDNFNKISLSNLLKNKKNPLIITCYNGSLSKKFLKKFIKNKCIDVYILKNGICGWKSDNLPLIKL</sequence>
<dbReference type="AlphaFoldDB" id="Q8D214"/>
<dbReference type="eggNOG" id="COG0607">
    <property type="taxonomic scope" value="Bacteria"/>
</dbReference>
<dbReference type="PROSITE" id="PS50206">
    <property type="entry name" value="RHODANESE_3"/>
    <property type="match status" value="1"/>
</dbReference>
<keyword evidence="1" id="KW-0472">Membrane</keyword>
<evidence type="ECO:0000259" key="2">
    <source>
        <dbReference type="PROSITE" id="PS50206"/>
    </source>
</evidence>
<dbReference type="Proteomes" id="UP000000562">
    <property type="component" value="Chromosome"/>
</dbReference>
<dbReference type="Gene3D" id="3.40.250.10">
    <property type="entry name" value="Rhodanese-like domain"/>
    <property type="match status" value="1"/>
</dbReference>
<dbReference type="InterPro" id="IPR001763">
    <property type="entry name" value="Rhodanese-like_dom"/>
</dbReference>
<dbReference type="CDD" id="cd00158">
    <property type="entry name" value="RHOD"/>
    <property type="match status" value="1"/>
</dbReference>
<dbReference type="HOGENOM" id="CLU_089574_1_5_6"/>
<evidence type="ECO:0000313" key="3">
    <source>
        <dbReference type="EMBL" id="BAC24687.1"/>
    </source>
</evidence>
<feature type="domain" description="Rhodanese" evidence="2">
    <location>
        <begin position="50"/>
        <end position="141"/>
    </location>
</feature>
<dbReference type="InterPro" id="IPR050229">
    <property type="entry name" value="GlpE_sulfurtransferase"/>
</dbReference>
<keyword evidence="1" id="KW-1133">Transmembrane helix</keyword>
<name>Q8D214_WIGBR</name>
<accession>Q8D214</accession>
<dbReference type="SMART" id="SM00450">
    <property type="entry name" value="RHOD"/>
    <property type="match status" value="1"/>
</dbReference>
<organism evidence="3 4">
    <name type="scientific">Wigglesworthia glossinidia brevipalpis</name>
    <dbReference type="NCBI Taxonomy" id="36870"/>
    <lineage>
        <taxon>Bacteria</taxon>
        <taxon>Pseudomonadati</taxon>
        <taxon>Pseudomonadota</taxon>
        <taxon>Gammaproteobacteria</taxon>
        <taxon>Enterobacterales</taxon>
        <taxon>Erwiniaceae</taxon>
        <taxon>Wigglesworthia</taxon>
    </lineage>
</organism>
<protein>
    <submittedName>
        <fullName evidence="3">YibN protein</fullName>
    </submittedName>
</protein>
<evidence type="ECO:0000313" key="4">
    <source>
        <dbReference type="Proteomes" id="UP000000562"/>
    </source>
</evidence>
<keyword evidence="4" id="KW-1185">Reference proteome</keyword>
<dbReference type="PANTHER" id="PTHR43031">
    <property type="entry name" value="FAD-DEPENDENT OXIDOREDUCTASE"/>
    <property type="match status" value="1"/>
</dbReference>
<dbReference type="SUPFAM" id="SSF52821">
    <property type="entry name" value="Rhodanese/Cell cycle control phosphatase"/>
    <property type="match status" value="1"/>
</dbReference>
<keyword evidence="1" id="KW-0812">Transmembrane</keyword>
<dbReference type="PANTHER" id="PTHR43031:SF18">
    <property type="entry name" value="RHODANESE-RELATED SULFURTRANSFERASES"/>
    <property type="match status" value="1"/>
</dbReference>
<dbReference type="STRING" id="36870.gene:10369050"/>
<dbReference type="KEGG" id="wbr:yibN"/>
<feature type="transmembrane region" description="Helical" evidence="1">
    <location>
        <begin position="12"/>
        <end position="30"/>
    </location>
</feature>
<dbReference type="EMBL" id="BA000021">
    <property type="protein sequence ID" value="BAC24687.1"/>
    <property type="molecule type" value="Genomic_DNA"/>
</dbReference>
<evidence type="ECO:0000256" key="1">
    <source>
        <dbReference type="SAM" id="Phobius"/>
    </source>
</evidence>
<reference evidence="3 4" key="1">
    <citation type="journal article" date="2002" name="Nat. Genet.">
        <title>Genome sequence of the endocellular obligate symbiont of tsetse flies, Wigglesworthia glossinidia.</title>
        <authorList>
            <person name="Akman L."/>
            <person name="Yamashita A."/>
            <person name="Watanabe H."/>
            <person name="Oshima K."/>
            <person name="Shiba T."/>
            <person name="Hattori M."/>
            <person name="Aksoy S."/>
        </authorList>
    </citation>
    <scope>NUCLEOTIDE SEQUENCE [LARGE SCALE GENOMIC DNA]</scope>
</reference>
<dbReference type="OrthoDB" id="9808735at2"/>
<dbReference type="Pfam" id="PF00581">
    <property type="entry name" value="Rhodanese"/>
    <property type="match status" value="1"/>
</dbReference>